<dbReference type="SUPFAM" id="SSF56601">
    <property type="entry name" value="beta-lactamase/transpeptidase-like"/>
    <property type="match status" value="1"/>
</dbReference>
<feature type="transmembrane region" description="Helical" evidence="4">
    <location>
        <begin position="7"/>
        <end position="27"/>
    </location>
</feature>
<gene>
    <name evidence="6" type="ORF">KI659_07955</name>
</gene>
<evidence type="ECO:0000256" key="1">
    <source>
        <dbReference type="ARBA" id="ARBA00004370"/>
    </source>
</evidence>
<dbReference type="Proteomes" id="UP001319104">
    <property type="component" value="Unassembled WGS sequence"/>
</dbReference>
<dbReference type="InterPro" id="IPR001460">
    <property type="entry name" value="PCN-bd_Tpept"/>
</dbReference>
<dbReference type="Pfam" id="PF03717">
    <property type="entry name" value="PBP_dimer"/>
    <property type="match status" value="1"/>
</dbReference>
<dbReference type="Gene3D" id="3.30.10.20">
    <property type="match status" value="1"/>
</dbReference>
<dbReference type="GO" id="GO:0008658">
    <property type="term" value="F:penicillin binding"/>
    <property type="evidence" value="ECO:0007669"/>
    <property type="project" value="InterPro"/>
</dbReference>
<sequence length="700" mass="78278">MNIKKSILLRIRFAFLVVAIFAGVIFYRITQIQFVEGEEWRKKSDEVNLQYRTVKATRGNIYSGDGSLLATSLPFYRVALDPSIAKDEVFRNGIDSLSIMLSKHYNDKSRDYYKRLISDARSNNKKYVLLNRKQIGYQEMQAMMKWPIFRNGRMGGGVIFEKVEKRFYPFKALAGRTVGFLNEDNYGAGLEYSFNAQLGGENGEALFQKIAGGTWKPVHDANDIKPEDGYDIVTTLDVNLQDVAESALLKQLMNKDAEFGSVIVMEVATGHIKAIANLQKNKNGYGYGELYNYAIGEQGLTEPGSTFKLLSIMALLEEGKINLNDKVETGNGTFKFYDRTMRDVKHGGYGEITIREAFEKSSNVGISRLVEQHFGVTPSKFLDYVEKAGINMPIDFQLKGEGVPYFKKPGSKNWYGTTLPWMSIGYEVKLTPLHTLMLYNAVANNGRMVKPMIVQQISRANVVEQEFKTEVMRKKIASDKTIKELQSLLEGVVENGTAKNIRNADYKIAGKTGTAQKLIDGRYTQKYYASFAGYFPADNPKYSAIVVIDSPKGFNAYGGDVSAPVFKDIADKIFAQDLSLNTKKYKNLVEVDQNQFPMIQAGLAEELQMICSKFGLTNKYEGGERWVKSSVANSAIYWAPNKVDEPIVPDVTGMSLRDALYVLENKGLRVQYSGKGRVKSQSLLAGGNVPTNGIIKLTLG</sequence>
<name>A0AAP2CIL7_9BACT</name>
<evidence type="ECO:0000259" key="5">
    <source>
        <dbReference type="PROSITE" id="PS51178"/>
    </source>
</evidence>
<dbReference type="GO" id="GO:0005886">
    <property type="term" value="C:plasma membrane"/>
    <property type="evidence" value="ECO:0007669"/>
    <property type="project" value="TreeGrafter"/>
</dbReference>
<dbReference type="InterPro" id="IPR036138">
    <property type="entry name" value="PBP_dimer_sf"/>
</dbReference>
<keyword evidence="2" id="KW-0645">Protease</keyword>
<organism evidence="6 7">
    <name type="scientific">Litoribacter ruber</name>
    <dbReference type="NCBI Taxonomy" id="702568"/>
    <lineage>
        <taxon>Bacteria</taxon>
        <taxon>Pseudomonadati</taxon>
        <taxon>Bacteroidota</taxon>
        <taxon>Cytophagia</taxon>
        <taxon>Cytophagales</taxon>
        <taxon>Cyclobacteriaceae</taxon>
        <taxon>Litoribacter</taxon>
    </lineage>
</organism>
<dbReference type="SMART" id="SM00740">
    <property type="entry name" value="PASTA"/>
    <property type="match status" value="1"/>
</dbReference>
<dbReference type="InterPro" id="IPR005311">
    <property type="entry name" value="PBP_dimer"/>
</dbReference>
<keyword evidence="4" id="KW-0812">Transmembrane</keyword>
<dbReference type="PROSITE" id="PS51178">
    <property type="entry name" value="PASTA"/>
    <property type="match status" value="1"/>
</dbReference>
<dbReference type="GO" id="GO:0004180">
    <property type="term" value="F:carboxypeptidase activity"/>
    <property type="evidence" value="ECO:0007669"/>
    <property type="project" value="UniProtKB-KW"/>
</dbReference>
<dbReference type="AlphaFoldDB" id="A0AAP2CIL7"/>
<accession>A0AAP2CIL7</accession>
<evidence type="ECO:0000256" key="3">
    <source>
        <dbReference type="ARBA" id="ARBA00023136"/>
    </source>
</evidence>
<dbReference type="Gene3D" id="3.40.710.10">
    <property type="entry name" value="DD-peptidase/beta-lactamase superfamily"/>
    <property type="match status" value="1"/>
</dbReference>
<comment type="caution">
    <text evidence="6">The sequence shown here is derived from an EMBL/GenBank/DDBJ whole genome shotgun (WGS) entry which is preliminary data.</text>
</comment>
<reference evidence="6 7" key="1">
    <citation type="submission" date="2021-05" db="EMBL/GenBank/DDBJ databases">
        <authorList>
            <person name="Zhang Z.D."/>
            <person name="Osman G."/>
        </authorList>
    </citation>
    <scope>NUCLEOTIDE SEQUENCE [LARGE SCALE GENOMIC DNA]</scope>
    <source>
        <strain evidence="6 7">KCTC 32217</strain>
    </source>
</reference>
<keyword evidence="2" id="KW-0378">Hydrolase</keyword>
<evidence type="ECO:0000256" key="4">
    <source>
        <dbReference type="SAM" id="Phobius"/>
    </source>
</evidence>
<evidence type="ECO:0000313" key="7">
    <source>
        <dbReference type="Proteomes" id="UP001319104"/>
    </source>
</evidence>
<dbReference type="PANTHER" id="PTHR30627:SF1">
    <property type="entry name" value="PEPTIDOGLYCAN D,D-TRANSPEPTIDASE FTSI"/>
    <property type="match status" value="1"/>
</dbReference>
<keyword evidence="4" id="KW-1133">Transmembrane helix</keyword>
<dbReference type="CDD" id="cd06575">
    <property type="entry name" value="PASTA_Pbp2x-like_2"/>
    <property type="match status" value="1"/>
</dbReference>
<dbReference type="EMBL" id="JAHCMY010000003">
    <property type="protein sequence ID" value="MBS9523946.1"/>
    <property type="molecule type" value="Genomic_DNA"/>
</dbReference>
<dbReference type="Gene3D" id="3.90.1310.10">
    <property type="entry name" value="Penicillin-binding protein 2a (Domain 2)"/>
    <property type="match status" value="1"/>
</dbReference>
<dbReference type="Pfam" id="PF00905">
    <property type="entry name" value="Transpeptidase"/>
    <property type="match status" value="1"/>
</dbReference>
<keyword evidence="3 4" id="KW-0472">Membrane</keyword>
<dbReference type="InterPro" id="IPR050515">
    <property type="entry name" value="Beta-lactam/transpept"/>
</dbReference>
<evidence type="ECO:0000256" key="2">
    <source>
        <dbReference type="ARBA" id="ARBA00022645"/>
    </source>
</evidence>
<dbReference type="PANTHER" id="PTHR30627">
    <property type="entry name" value="PEPTIDOGLYCAN D,D-TRANSPEPTIDASE"/>
    <property type="match status" value="1"/>
</dbReference>
<dbReference type="InterPro" id="IPR005543">
    <property type="entry name" value="PASTA_dom"/>
</dbReference>
<dbReference type="SUPFAM" id="SSF54184">
    <property type="entry name" value="Penicillin-binding protein 2x (pbp-2x), c-terminal domain"/>
    <property type="match status" value="1"/>
</dbReference>
<dbReference type="InterPro" id="IPR012338">
    <property type="entry name" value="Beta-lactam/transpept-like"/>
</dbReference>
<keyword evidence="7" id="KW-1185">Reference proteome</keyword>
<dbReference type="RefSeq" id="WP_213944816.1">
    <property type="nucleotide sequence ID" value="NZ_JAHCMY010000003.1"/>
</dbReference>
<feature type="domain" description="PASTA" evidence="5">
    <location>
        <begin position="642"/>
        <end position="700"/>
    </location>
</feature>
<protein>
    <submittedName>
        <fullName evidence="6">Transpeptidase family protein</fullName>
    </submittedName>
</protein>
<proteinExistence type="predicted"/>
<dbReference type="GO" id="GO:0071555">
    <property type="term" value="P:cell wall organization"/>
    <property type="evidence" value="ECO:0007669"/>
    <property type="project" value="TreeGrafter"/>
</dbReference>
<dbReference type="Pfam" id="PF03793">
    <property type="entry name" value="PASTA"/>
    <property type="match status" value="1"/>
</dbReference>
<dbReference type="SUPFAM" id="SSF56519">
    <property type="entry name" value="Penicillin binding protein dimerisation domain"/>
    <property type="match status" value="1"/>
</dbReference>
<keyword evidence="2" id="KW-0121">Carboxypeptidase</keyword>
<dbReference type="Gene3D" id="3.30.450.330">
    <property type="match status" value="1"/>
</dbReference>
<evidence type="ECO:0000313" key="6">
    <source>
        <dbReference type="EMBL" id="MBS9523946.1"/>
    </source>
</evidence>
<comment type="subcellular location">
    <subcellularLocation>
        <location evidence="1">Membrane</location>
    </subcellularLocation>
</comment>